<dbReference type="CDD" id="cd17355">
    <property type="entry name" value="MFS_YcxA_like"/>
    <property type="match status" value="1"/>
</dbReference>
<evidence type="ECO:0000256" key="5">
    <source>
        <dbReference type="SAM" id="Phobius"/>
    </source>
</evidence>
<feature type="transmembrane region" description="Helical" evidence="5">
    <location>
        <begin position="296"/>
        <end position="319"/>
    </location>
</feature>
<feature type="transmembrane region" description="Helical" evidence="5">
    <location>
        <begin position="331"/>
        <end position="356"/>
    </location>
</feature>
<feature type="transmembrane region" description="Helical" evidence="5">
    <location>
        <begin position="207"/>
        <end position="233"/>
    </location>
</feature>
<feature type="transmembrane region" description="Helical" evidence="5">
    <location>
        <begin position="91"/>
        <end position="115"/>
    </location>
</feature>
<dbReference type="EMBL" id="BAAAOS010000020">
    <property type="protein sequence ID" value="GAA1578324.1"/>
    <property type="molecule type" value="Genomic_DNA"/>
</dbReference>
<comment type="subcellular location">
    <subcellularLocation>
        <location evidence="1">Cell membrane</location>
        <topology evidence="1">Multi-pass membrane protein</topology>
    </subcellularLocation>
</comment>
<keyword evidence="2 5" id="KW-0812">Transmembrane</keyword>
<dbReference type="PROSITE" id="PS50850">
    <property type="entry name" value="MFS"/>
    <property type="match status" value="1"/>
</dbReference>
<gene>
    <name evidence="7" type="ORF">GCM10009789_34770</name>
</gene>
<dbReference type="Pfam" id="PF07690">
    <property type="entry name" value="MFS_1"/>
    <property type="match status" value="1"/>
</dbReference>
<feature type="transmembrane region" description="Helical" evidence="5">
    <location>
        <begin position="362"/>
        <end position="380"/>
    </location>
</feature>
<evidence type="ECO:0000256" key="1">
    <source>
        <dbReference type="ARBA" id="ARBA00004651"/>
    </source>
</evidence>
<dbReference type="Proteomes" id="UP001500393">
    <property type="component" value="Unassembled WGS sequence"/>
</dbReference>
<protein>
    <submittedName>
        <fullName evidence="7">MFS transporter</fullName>
    </submittedName>
</protein>
<dbReference type="InterPro" id="IPR020846">
    <property type="entry name" value="MFS_dom"/>
</dbReference>
<comment type="caution">
    <text evidence="7">The sequence shown here is derived from an EMBL/GenBank/DDBJ whole genome shotgun (WGS) entry which is preliminary data.</text>
</comment>
<feature type="domain" description="Major facilitator superfamily (MFS) profile" evidence="6">
    <location>
        <begin position="1"/>
        <end position="384"/>
    </location>
</feature>
<keyword evidence="3 5" id="KW-1133">Transmembrane helix</keyword>
<organism evidence="7 8">
    <name type="scientific">Kribbella sancticallisti</name>
    <dbReference type="NCBI Taxonomy" id="460087"/>
    <lineage>
        <taxon>Bacteria</taxon>
        <taxon>Bacillati</taxon>
        <taxon>Actinomycetota</taxon>
        <taxon>Actinomycetes</taxon>
        <taxon>Propionibacteriales</taxon>
        <taxon>Kribbellaceae</taxon>
        <taxon>Kribbella</taxon>
    </lineage>
</organism>
<feature type="transmembrane region" description="Helical" evidence="5">
    <location>
        <begin position="158"/>
        <end position="180"/>
    </location>
</feature>
<evidence type="ECO:0000313" key="7">
    <source>
        <dbReference type="EMBL" id="GAA1578324.1"/>
    </source>
</evidence>
<accession>A0ABP4PIT2</accession>
<feature type="transmembrane region" description="Helical" evidence="5">
    <location>
        <begin position="239"/>
        <end position="260"/>
    </location>
</feature>
<dbReference type="InterPro" id="IPR011701">
    <property type="entry name" value="MFS"/>
</dbReference>
<evidence type="ECO:0000256" key="2">
    <source>
        <dbReference type="ARBA" id="ARBA00022692"/>
    </source>
</evidence>
<evidence type="ECO:0000313" key="8">
    <source>
        <dbReference type="Proteomes" id="UP001500393"/>
    </source>
</evidence>
<keyword evidence="4 5" id="KW-0472">Membrane</keyword>
<dbReference type="SUPFAM" id="SSF103473">
    <property type="entry name" value="MFS general substrate transporter"/>
    <property type="match status" value="1"/>
</dbReference>
<proteinExistence type="predicted"/>
<evidence type="ECO:0000259" key="6">
    <source>
        <dbReference type="PROSITE" id="PS50850"/>
    </source>
</evidence>
<dbReference type="InterPro" id="IPR050327">
    <property type="entry name" value="Proton-linked_MCT"/>
</dbReference>
<name>A0ABP4PIT2_9ACTN</name>
<sequence length="387" mass="40439">MGALALTQTVGWGVLYYVFGVFLEPMSVELGISTATSAGAFSVAVLVSGVLSIPVGRWVDAHGAHLLMTAGSLLASVGVVVWSQVQTVPQLYAVFVLIGAASAMVLYGPAFAVLVAVLEPRRRAKGLLAVTLAAGLASTIFIPLSAWLIEGVGWRDALVILGLGHNLITVPLHGIVLWRTEVPKMPAGRRDRARDESVRRALRDPGFWMITAAFVFHGAAVTVVAVHLVLFLMDLGYRPTVAAGLTGLLGICSISGRLVISALGRWLDESSITARLFLLQGIAIAALPIVGDHPLGAAVCIDIFGLGFGVAAITTPAILISRYGADRYATVAGVLSTPTMIARAFAPLGGALLAVAVGYRMMMIPVAVVCFAAGICLSLSRRLPVVR</sequence>
<reference evidence="8" key="1">
    <citation type="journal article" date="2019" name="Int. J. Syst. Evol. Microbiol.">
        <title>The Global Catalogue of Microorganisms (GCM) 10K type strain sequencing project: providing services to taxonomists for standard genome sequencing and annotation.</title>
        <authorList>
            <consortium name="The Broad Institute Genomics Platform"/>
            <consortium name="The Broad Institute Genome Sequencing Center for Infectious Disease"/>
            <person name="Wu L."/>
            <person name="Ma J."/>
        </authorList>
    </citation>
    <scope>NUCLEOTIDE SEQUENCE [LARGE SCALE GENOMIC DNA]</scope>
    <source>
        <strain evidence="8">JCM 14969</strain>
    </source>
</reference>
<dbReference type="PANTHER" id="PTHR11360">
    <property type="entry name" value="MONOCARBOXYLATE TRANSPORTER"/>
    <property type="match status" value="1"/>
</dbReference>
<feature type="transmembrane region" description="Helical" evidence="5">
    <location>
        <begin position="30"/>
        <end position="53"/>
    </location>
</feature>
<evidence type="ECO:0000256" key="4">
    <source>
        <dbReference type="ARBA" id="ARBA00023136"/>
    </source>
</evidence>
<feature type="transmembrane region" description="Helical" evidence="5">
    <location>
        <begin position="272"/>
        <end position="290"/>
    </location>
</feature>
<dbReference type="InterPro" id="IPR036259">
    <property type="entry name" value="MFS_trans_sf"/>
</dbReference>
<feature type="transmembrane region" description="Helical" evidence="5">
    <location>
        <begin position="127"/>
        <end position="146"/>
    </location>
</feature>
<keyword evidence="8" id="KW-1185">Reference proteome</keyword>
<dbReference type="Gene3D" id="1.20.1250.20">
    <property type="entry name" value="MFS general substrate transporter like domains"/>
    <property type="match status" value="1"/>
</dbReference>
<dbReference type="PANTHER" id="PTHR11360:SF284">
    <property type="entry name" value="EG:103B4.3 PROTEIN-RELATED"/>
    <property type="match status" value="1"/>
</dbReference>
<feature type="transmembrane region" description="Helical" evidence="5">
    <location>
        <begin position="65"/>
        <end position="85"/>
    </location>
</feature>
<evidence type="ECO:0000256" key="3">
    <source>
        <dbReference type="ARBA" id="ARBA00022989"/>
    </source>
</evidence>